<dbReference type="eggNOG" id="COG3613">
    <property type="taxonomic scope" value="Bacteria"/>
</dbReference>
<dbReference type="PANTHER" id="PTHR15364">
    <property type="entry name" value="2'-DEOXYNUCLEOSIDE 5'-PHOSPHATE N-HYDROLASE 1"/>
    <property type="match status" value="1"/>
</dbReference>
<dbReference type="GO" id="GO:0070694">
    <property type="term" value="F:5-hydroxymethyl-dUMP N-hydrolase activity"/>
    <property type="evidence" value="ECO:0007669"/>
    <property type="project" value="TreeGrafter"/>
</dbReference>
<sequence>MKNIYLAGPFFSDEQISRIAKVEKALEINKTAGQVFSPRLSDENDNSINEGSPEWAKAIFTKDVTEIDKADVIVAIADFENQNIDSGTAFEIGYAYHSNKPIILLQELDEQLNLMISQATDYYTKSVKDIELYDFNLLPSNEYTGKAF</sequence>
<dbReference type="RefSeq" id="WP_033385941.1">
    <property type="nucleotide sequence ID" value="NZ_AZGF01000007.1"/>
</dbReference>
<dbReference type="InterPro" id="IPR051239">
    <property type="entry name" value="2'-dNMP_N-hydrolase"/>
</dbReference>
<dbReference type="PANTHER" id="PTHR15364:SF0">
    <property type="entry name" value="2'-DEOXYNUCLEOSIDE 5'-PHOSPHATE N-HYDROLASE 1"/>
    <property type="match status" value="1"/>
</dbReference>
<organism evidence="1 2">
    <name type="scientific">Paucilactobacillus suebicus DSM 5007 = KCTC 3549</name>
    <dbReference type="NCBI Taxonomy" id="1423807"/>
    <lineage>
        <taxon>Bacteria</taxon>
        <taxon>Bacillati</taxon>
        <taxon>Bacillota</taxon>
        <taxon>Bacilli</taxon>
        <taxon>Lactobacillales</taxon>
        <taxon>Lactobacillaceae</taxon>
        <taxon>Paucilactobacillus</taxon>
    </lineage>
</organism>
<dbReference type="EMBL" id="AZGF01000007">
    <property type="protein sequence ID" value="KRM12492.1"/>
    <property type="molecule type" value="Genomic_DNA"/>
</dbReference>
<protein>
    <recommendedName>
        <fullName evidence="3">Nucleoside 2-deoxyribosyltransferase</fullName>
    </recommendedName>
</protein>
<dbReference type="STRING" id="1423807.FD16_GL002241"/>
<dbReference type="Pfam" id="PF05014">
    <property type="entry name" value="Nuc_deoxyrib_tr"/>
    <property type="match status" value="1"/>
</dbReference>
<proteinExistence type="predicted"/>
<reference evidence="1 2" key="1">
    <citation type="journal article" date="2015" name="Genome Announc.">
        <title>Expanding the biotechnology potential of lactobacilli through comparative genomics of 213 strains and associated genera.</title>
        <authorList>
            <person name="Sun Z."/>
            <person name="Harris H.M."/>
            <person name="McCann A."/>
            <person name="Guo C."/>
            <person name="Argimon S."/>
            <person name="Zhang W."/>
            <person name="Yang X."/>
            <person name="Jeffery I.B."/>
            <person name="Cooney J.C."/>
            <person name="Kagawa T.F."/>
            <person name="Liu W."/>
            <person name="Song Y."/>
            <person name="Salvetti E."/>
            <person name="Wrobel A."/>
            <person name="Rasinkangas P."/>
            <person name="Parkhill J."/>
            <person name="Rea M.C."/>
            <person name="O'Sullivan O."/>
            <person name="Ritari J."/>
            <person name="Douillard F.P."/>
            <person name="Paul Ross R."/>
            <person name="Yang R."/>
            <person name="Briner A.E."/>
            <person name="Felis G.E."/>
            <person name="de Vos W.M."/>
            <person name="Barrangou R."/>
            <person name="Klaenhammer T.R."/>
            <person name="Caufield P.W."/>
            <person name="Cui Y."/>
            <person name="Zhang H."/>
            <person name="O'Toole P.W."/>
        </authorList>
    </citation>
    <scope>NUCLEOTIDE SEQUENCE [LARGE SCALE GENOMIC DNA]</scope>
    <source>
        <strain evidence="1 2">DSM 5007</strain>
    </source>
</reference>
<keyword evidence="2" id="KW-1185">Reference proteome</keyword>
<dbReference type="Proteomes" id="UP000051820">
    <property type="component" value="Unassembled WGS sequence"/>
</dbReference>
<evidence type="ECO:0000313" key="1">
    <source>
        <dbReference type="EMBL" id="KRM12492.1"/>
    </source>
</evidence>
<evidence type="ECO:0000313" key="2">
    <source>
        <dbReference type="Proteomes" id="UP000051820"/>
    </source>
</evidence>
<evidence type="ECO:0008006" key="3">
    <source>
        <dbReference type="Google" id="ProtNLM"/>
    </source>
</evidence>
<dbReference type="GO" id="GO:0009159">
    <property type="term" value="P:deoxyribonucleoside monophosphate catabolic process"/>
    <property type="evidence" value="ECO:0007669"/>
    <property type="project" value="TreeGrafter"/>
</dbReference>
<accession>A0A0R1WEG9</accession>
<dbReference type="Gene3D" id="3.40.50.450">
    <property type="match status" value="1"/>
</dbReference>
<dbReference type="SUPFAM" id="SSF52309">
    <property type="entry name" value="N-(deoxy)ribosyltransferase-like"/>
    <property type="match status" value="1"/>
</dbReference>
<dbReference type="InterPro" id="IPR007710">
    <property type="entry name" value="Nucleoside_deoxyribTrfase"/>
</dbReference>
<dbReference type="AlphaFoldDB" id="A0A0R1WEG9"/>
<dbReference type="PATRIC" id="fig|1423807.3.peg.2307"/>
<name>A0A0R1WEG9_9LACO</name>
<gene>
    <name evidence="1" type="ORF">FD16_GL002241</name>
</gene>
<comment type="caution">
    <text evidence="1">The sequence shown here is derived from an EMBL/GenBank/DDBJ whole genome shotgun (WGS) entry which is preliminary data.</text>
</comment>